<dbReference type="AlphaFoldDB" id="A0A1H1PAF4"/>
<dbReference type="Pfam" id="PF11239">
    <property type="entry name" value="DUF3040"/>
    <property type="match status" value="1"/>
</dbReference>
<name>A0A1H1PAF4_9ACTN</name>
<dbReference type="EMBL" id="LT629749">
    <property type="protein sequence ID" value="SDS08202.1"/>
    <property type="molecule type" value="Genomic_DNA"/>
</dbReference>
<reference evidence="3 4" key="1">
    <citation type="submission" date="2016-10" db="EMBL/GenBank/DDBJ databases">
        <authorList>
            <person name="de Groot N.N."/>
        </authorList>
    </citation>
    <scope>NUCLEOTIDE SEQUENCE [LARGE SCALE GENOMIC DNA]</scope>
    <source>
        <strain evidence="3 4">DSM 21741</strain>
    </source>
</reference>
<keyword evidence="2" id="KW-0812">Transmembrane</keyword>
<feature type="transmembrane region" description="Helical" evidence="2">
    <location>
        <begin position="66"/>
        <end position="88"/>
    </location>
</feature>
<keyword evidence="4" id="KW-1185">Reference proteome</keyword>
<gene>
    <name evidence="3" type="ORF">SAMN04488543_1034</name>
</gene>
<protein>
    <recommendedName>
        <fullName evidence="5">DUF3040 domain-containing protein</fullName>
    </recommendedName>
</protein>
<dbReference type="RefSeq" id="WP_157720303.1">
    <property type="nucleotide sequence ID" value="NZ_LT629749.1"/>
</dbReference>
<keyword evidence="2" id="KW-0472">Membrane</keyword>
<evidence type="ECO:0000313" key="4">
    <source>
        <dbReference type="Proteomes" id="UP000199092"/>
    </source>
</evidence>
<proteinExistence type="predicted"/>
<feature type="compositionally biased region" description="Basic and acidic residues" evidence="1">
    <location>
        <begin position="124"/>
        <end position="138"/>
    </location>
</feature>
<feature type="region of interest" description="Disordered" evidence="1">
    <location>
        <begin position="98"/>
        <end position="138"/>
    </location>
</feature>
<dbReference type="Proteomes" id="UP000199092">
    <property type="component" value="Chromosome I"/>
</dbReference>
<feature type="transmembrane region" description="Helical" evidence="2">
    <location>
        <begin position="42"/>
        <end position="60"/>
    </location>
</feature>
<evidence type="ECO:0000313" key="3">
    <source>
        <dbReference type="EMBL" id="SDS08202.1"/>
    </source>
</evidence>
<sequence length="138" mass="14806">MALSDEEQRLLAQMEAALAAEDPKLVNALRGTGVRRVHRRRAAVAGVGFFVGLALLVVGITLDREVLGVVVSVLGFVVMVAASVVAIYSWQHVGGVGADPAQTPDRATTAQGSRSAGDQGFMNKMEERWRKRRDESGF</sequence>
<evidence type="ECO:0000256" key="2">
    <source>
        <dbReference type="SAM" id="Phobius"/>
    </source>
</evidence>
<dbReference type="InterPro" id="IPR021401">
    <property type="entry name" value="DUF3040"/>
</dbReference>
<dbReference type="STRING" id="546871.SAMN04488543_1034"/>
<feature type="compositionally biased region" description="Polar residues" evidence="1">
    <location>
        <begin position="105"/>
        <end position="116"/>
    </location>
</feature>
<evidence type="ECO:0008006" key="5">
    <source>
        <dbReference type="Google" id="ProtNLM"/>
    </source>
</evidence>
<dbReference type="OrthoDB" id="5244024at2"/>
<accession>A0A1H1PAF4</accession>
<evidence type="ECO:0000256" key="1">
    <source>
        <dbReference type="SAM" id="MobiDB-lite"/>
    </source>
</evidence>
<organism evidence="3 4">
    <name type="scientific">Friedmanniella luteola</name>
    <dbReference type="NCBI Taxonomy" id="546871"/>
    <lineage>
        <taxon>Bacteria</taxon>
        <taxon>Bacillati</taxon>
        <taxon>Actinomycetota</taxon>
        <taxon>Actinomycetes</taxon>
        <taxon>Propionibacteriales</taxon>
        <taxon>Nocardioidaceae</taxon>
        <taxon>Friedmanniella</taxon>
    </lineage>
</organism>
<keyword evidence="2" id="KW-1133">Transmembrane helix</keyword>